<name>G0R6D5_ICHMU</name>
<dbReference type="InterPro" id="IPR050365">
    <property type="entry name" value="TIM50"/>
</dbReference>
<organism evidence="4 5">
    <name type="scientific">Ichthyophthirius multifiliis</name>
    <name type="common">White spot disease agent</name>
    <name type="synonym">Ich</name>
    <dbReference type="NCBI Taxonomy" id="5932"/>
    <lineage>
        <taxon>Eukaryota</taxon>
        <taxon>Sar</taxon>
        <taxon>Alveolata</taxon>
        <taxon>Ciliophora</taxon>
        <taxon>Intramacronucleata</taxon>
        <taxon>Oligohymenophorea</taxon>
        <taxon>Hymenostomatida</taxon>
        <taxon>Ophryoglenina</taxon>
        <taxon>Ichthyophthirius</taxon>
    </lineage>
</organism>
<dbReference type="SUPFAM" id="SSF56784">
    <property type="entry name" value="HAD-like"/>
    <property type="match status" value="1"/>
</dbReference>
<dbReference type="InterPro" id="IPR036412">
    <property type="entry name" value="HAD-like_sf"/>
</dbReference>
<dbReference type="InterPro" id="IPR023214">
    <property type="entry name" value="HAD_sf"/>
</dbReference>
<comment type="similarity">
    <text evidence="1">Belongs to the TIM50 family.</text>
</comment>
<keyword evidence="1" id="KW-0811">Translocation</keyword>
<keyword evidence="1" id="KW-0653">Protein transport</keyword>
<keyword evidence="4" id="KW-0378">Hydrolase</keyword>
<evidence type="ECO:0000259" key="3">
    <source>
        <dbReference type="PROSITE" id="PS50969"/>
    </source>
</evidence>
<gene>
    <name evidence="4" type="ORF">IMG5_203700</name>
</gene>
<comment type="subunit">
    <text evidence="1">Component of the TIM23 complex.</text>
</comment>
<dbReference type="InterPro" id="IPR004274">
    <property type="entry name" value="FCP1_dom"/>
</dbReference>
<dbReference type="OMA" id="IFGIINQ"/>
<feature type="compositionally biased region" description="Basic and acidic residues" evidence="2">
    <location>
        <begin position="20"/>
        <end position="41"/>
    </location>
</feature>
<dbReference type="InParanoid" id="G0R6D5"/>
<dbReference type="AlphaFoldDB" id="G0R6D5"/>
<keyword evidence="5" id="KW-1185">Reference proteome</keyword>
<evidence type="ECO:0000313" key="5">
    <source>
        <dbReference type="Proteomes" id="UP000008983"/>
    </source>
</evidence>
<proteinExistence type="inferred from homology"/>
<evidence type="ECO:0000256" key="1">
    <source>
        <dbReference type="RuleBase" id="RU365079"/>
    </source>
</evidence>
<dbReference type="SMART" id="SM00577">
    <property type="entry name" value="CPDc"/>
    <property type="match status" value="1"/>
</dbReference>
<dbReference type="GO" id="GO:0015031">
    <property type="term" value="P:protein transport"/>
    <property type="evidence" value="ECO:0007669"/>
    <property type="project" value="UniProtKB-KW"/>
</dbReference>
<protein>
    <recommendedName>
        <fullName evidence="1">Mitochondrial import inner membrane translocase subunit TIM50</fullName>
    </recommendedName>
</protein>
<dbReference type="Proteomes" id="UP000008983">
    <property type="component" value="Unassembled WGS sequence"/>
</dbReference>
<dbReference type="EMBL" id="GL984395">
    <property type="protein sequence ID" value="EGR26971.1"/>
    <property type="molecule type" value="Genomic_DNA"/>
</dbReference>
<dbReference type="GO" id="GO:0016787">
    <property type="term" value="F:hydrolase activity"/>
    <property type="evidence" value="ECO:0007669"/>
    <property type="project" value="UniProtKB-KW"/>
</dbReference>
<evidence type="ECO:0000256" key="2">
    <source>
        <dbReference type="SAM" id="MobiDB-lite"/>
    </source>
</evidence>
<keyword evidence="1" id="KW-0813">Transport</keyword>
<keyword evidence="1" id="KW-0496">Mitochondrion</keyword>
<dbReference type="PROSITE" id="PS50969">
    <property type="entry name" value="FCP1"/>
    <property type="match status" value="1"/>
</dbReference>
<feature type="domain" description="FCP1 homology" evidence="3">
    <location>
        <begin position="129"/>
        <end position="274"/>
    </location>
</feature>
<dbReference type="GeneID" id="14903040"/>
<dbReference type="Gene3D" id="3.40.50.1000">
    <property type="entry name" value="HAD superfamily/HAD-like"/>
    <property type="match status" value="1"/>
</dbReference>
<dbReference type="STRING" id="857967.G0R6D5"/>
<dbReference type="CDD" id="cd07521">
    <property type="entry name" value="HAD_FCP1-like"/>
    <property type="match status" value="1"/>
</dbReference>
<comment type="function">
    <text evidence="1">Essential component of the TIM23 complex, a complex that mediates the translocation of transit peptide-containing proteins across the mitochondrial inner membrane.</text>
</comment>
<accession>G0R6D5</accession>
<comment type="subcellular location">
    <subcellularLocation>
        <location evidence="1">Mitochondrion inner membrane</location>
        <topology evidence="1">Single-pass membrane protein</topology>
    </subcellularLocation>
</comment>
<dbReference type="eggNOG" id="KOG2832">
    <property type="taxonomic scope" value="Eukaryota"/>
</dbReference>
<sequence>MILRFLLNHRFSSQQQQSKQPKEEERTFQEELELTQDRNTEPEPEYEQSTTEKSQSLFGKIMRYGFYTFLGVFSYQYYLIGKTQKPEQETGYIKPVAILAKKHKKISMDFSHKPFSKKLLPDPSFIVYGPIQPKTIVLNLSGTVIHTSFIMGTGHKVQKRPGLNQLLQRLSRLCELVILSDDDTFFVSQVKQNIDPDGQLFLRDFGRESMVYDKGSYKKDLRYLNRDLRNVIVIDNDPERLPEQFRDNAIFLSTFDGSTDDNELVQTLPLLESKYIYIKISYFVYNRIGITQCQRYKRRVKKIWKQKSWQKIL</sequence>
<dbReference type="Pfam" id="PF03031">
    <property type="entry name" value="NIF"/>
    <property type="match status" value="1"/>
</dbReference>
<evidence type="ECO:0000313" key="4">
    <source>
        <dbReference type="EMBL" id="EGR26971.1"/>
    </source>
</evidence>
<reference evidence="4 5" key="1">
    <citation type="submission" date="2011-07" db="EMBL/GenBank/DDBJ databases">
        <authorList>
            <person name="Coyne R."/>
            <person name="Brami D."/>
            <person name="Johnson J."/>
            <person name="Hostetler J."/>
            <person name="Hannick L."/>
            <person name="Clark T."/>
            <person name="Cassidy-Hanley D."/>
            <person name="Inman J."/>
        </authorList>
    </citation>
    <scope>NUCLEOTIDE SEQUENCE [LARGE SCALE GENOMIC DNA]</scope>
    <source>
        <strain evidence="4 5">G5</strain>
    </source>
</reference>
<dbReference type="PANTHER" id="PTHR12210">
    <property type="entry name" value="DULLARD PROTEIN PHOSPHATASE"/>
    <property type="match status" value="1"/>
</dbReference>
<dbReference type="OrthoDB" id="445750at2759"/>
<dbReference type="RefSeq" id="XP_004023855.1">
    <property type="nucleotide sequence ID" value="XM_004023806.1"/>
</dbReference>
<feature type="region of interest" description="Disordered" evidence="2">
    <location>
        <begin position="12"/>
        <end position="52"/>
    </location>
</feature>
<keyword evidence="1" id="KW-0809">Transit peptide</keyword>
<dbReference type="GO" id="GO:0005744">
    <property type="term" value="C:TIM23 mitochondrial import inner membrane translocase complex"/>
    <property type="evidence" value="ECO:0007669"/>
    <property type="project" value="UniProtKB-UniRule"/>
</dbReference>